<evidence type="ECO:0000313" key="3">
    <source>
        <dbReference type="Proteomes" id="UP000752814"/>
    </source>
</evidence>
<sequence length="88" mass="10233">MPDSSLSELFGPTVDVLNYVYDHRNEEILKTRIQNDVLSTYVRLMEILDTLESKELIKIKKVYKKHIVSITQKGIKVVEKLREVSSLL</sequence>
<protein>
    <recommendedName>
        <fullName evidence="1">ArnR1-like winged helix-turn-helix domain-containing protein</fullName>
    </recommendedName>
</protein>
<dbReference type="Proteomes" id="UP000752814">
    <property type="component" value="Unassembled WGS sequence"/>
</dbReference>
<accession>A0A8J8TFE8</accession>
<dbReference type="Gene3D" id="1.10.10.10">
    <property type="entry name" value="Winged helix-like DNA-binding domain superfamily/Winged helix DNA-binding domain"/>
    <property type="match status" value="1"/>
</dbReference>
<dbReference type="SUPFAM" id="SSF46785">
    <property type="entry name" value="Winged helix' DNA-binding domain"/>
    <property type="match status" value="1"/>
</dbReference>
<evidence type="ECO:0000313" key="2">
    <source>
        <dbReference type="EMBL" id="TQS84589.1"/>
    </source>
</evidence>
<dbReference type="RefSeq" id="WP_020448864.1">
    <property type="nucleotide sequence ID" value="NZ_CAYAYJ010000005.1"/>
</dbReference>
<dbReference type="InterPro" id="IPR036388">
    <property type="entry name" value="WH-like_DNA-bd_sf"/>
</dbReference>
<dbReference type="InterPro" id="IPR038723">
    <property type="entry name" value="ArnR1-like_HTH"/>
</dbReference>
<dbReference type="AlphaFoldDB" id="A0A8J8TFE8"/>
<organism evidence="2 3">
    <name type="scientific">Candidatus Methanomassiliicoccus intestinalis</name>
    <dbReference type="NCBI Taxonomy" id="1406512"/>
    <lineage>
        <taxon>Archaea</taxon>
        <taxon>Methanobacteriati</taxon>
        <taxon>Thermoplasmatota</taxon>
        <taxon>Thermoplasmata</taxon>
        <taxon>Methanomassiliicoccales</taxon>
        <taxon>Methanomassiliicoccaceae</taxon>
        <taxon>Methanomassiliicoccus</taxon>
    </lineage>
</organism>
<name>A0A8J8TFE8_9ARCH</name>
<gene>
    <name evidence="2" type="ORF">A3207_00670</name>
</gene>
<dbReference type="GeneID" id="41323396"/>
<evidence type="ECO:0000259" key="1">
    <source>
        <dbReference type="Pfam" id="PF14947"/>
    </source>
</evidence>
<dbReference type="EMBL" id="LVVT01000001">
    <property type="protein sequence ID" value="TQS84589.1"/>
    <property type="molecule type" value="Genomic_DNA"/>
</dbReference>
<dbReference type="InterPro" id="IPR036390">
    <property type="entry name" value="WH_DNA-bd_sf"/>
</dbReference>
<reference evidence="2" key="1">
    <citation type="submission" date="2016-03" db="EMBL/GenBank/DDBJ databases">
        <authorList>
            <person name="Borrel G."/>
            <person name="Mccann A."/>
            <person name="O'Toole P.W."/>
        </authorList>
    </citation>
    <scope>NUCLEOTIDE SEQUENCE</scope>
    <source>
        <strain evidence="2">183</strain>
    </source>
</reference>
<feature type="domain" description="ArnR1-like winged helix-turn-helix" evidence="1">
    <location>
        <begin position="25"/>
        <end position="87"/>
    </location>
</feature>
<dbReference type="Pfam" id="PF14947">
    <property type="entry name" value="HTH_45"/>
    <property type="match status" value="1"/>
</dbReference>
<comment type="caution">
    <text evidence="2">The sequence shown here is derived from an EMBL/GenBank/DDBJ whole genome shotgun (WGS) entry which is preliminary data.</text>
</comment>
<proteinExistence type="predicted"/>